<evidence type="ECO:0000313" key="1">
    <source>
        <dbReference type="EMBL" id="CRK43126.1"/>
    </source>
</evidence>
<feature type="non-terminal residue" evidence="1">
    <location>
        <position position="1"/>
    </location>
</feature>
<organism evidence="1 2">
    <name type="scientific">Verticillium longisporum</name>
    <name type="common">Verticillium dahliae var. longisporum</name>
    <dbReference type="NCBI Taxonomy" id="100787"/>
    <lineage>
        <taxon>Eukaryota</taxon>
        <taxon>Fungi</taxon>
        <taxon>Dikarya</taxon>
        <taxon>Ascomycota</taxon>
        <taxon>Pezizomycotina</taxon>
        <taxon>Sordariomycetes</taxon>
        <taxon>Hypocreomycetidae</taxon>
        <taxon>Glomerellales</taxon>
        <taxon>Plectosphaerellaceae</taxon>
        <taxon>Verticillium</taxon>
    </lineage>
</organism>
<dbReference type="AlphaFoldDB" id="A0A0G4N940"/>
<gene>
    <name evidence="1" type="ORF">BN1723_019103</name>
</gene>
<sequence>WSRRCGEAGLHHARGNR</sequence>
<evidence type="ECO:0000313" key="2">
    <source>
        <dbReference type="Proteomes" id="UP000045706"/>
    </source>
</evidence>
<accession>A0A0G4N940</accession>
<dbReference type="Proteomes" id="UP000045706">
    <property type="component" value="Unassembled WGS sequence"/>
</dbReference>
<proteinExistence type="predicted"/>
<dbReference type="EMBL" id="CVQI01033057">
    <property type="protein sequence ID" value="CRK43126.1"/>
    <property type="molecule type" value="Genomic_DNA"/>
</dbReference>
<protein>
    <submittedName>
        <fullName evidence="1">Uncharacterized protein</fullName>
    </submittedName>
</protein>
<reference evidence="2" key="1">
    <citation type="submission" date="2015-05" db="EMBL/GenBank/DDBJ databases">
        <authorList>
            <person name="Fogelqvist Johan"/>
        </authorList>
    </citation>
    <scope>NUCLEOTIDE SEQUENCE [LARGE SCALE GENOMIC DNA]</scope>
</reference>
<name>A0A0G4N940_VERLO</name>